<evidence type="ECO:0000313" key="3">
    <source>
        <dbReference type="Proteomes" id="UP000054279"/>
    </source>
</evidence>
<evidence type="ECO:0000313" key="2">
    <source>
        <dbReference type="EMBL" id="KIJ34293.1"/>
    </source>
</evidence>
<feature type="transmembrane region" description="Helical" evidence="1">
    <location>
        <begin position="131"/>
        <end position="155"/>
    </location>
</feature>
<feature type="non-terminal residue" evidence="2">
    <location>
        <position position="1"/>
    </location>
</feature>
<protein>
    <recommendedName>
        <fullName evidence="4">Chitin synthase export chaperone</fullName>
    </recommendedName>
</protein>
<feature type="transmembrane region" description="Helical" evidence="1">
    <location>
        <begin position="55"/>
        <end position="78"/>
    </location>
</feature>
<sequence>IWIDMRDSAQGPEGLIVDELGFWENKTALTSYYIMSWIMDVLLIHRCVTIWNWNFFVVGFMSLLLTTDIVMAILTLIAGTRGAIFADINFQLAYIVISMSTNIIYTILVAGRLLAYRKQTKALIGDEYAKLYASIAVIVIESSALYSCFGILYIITYALRSNIQNLVFLWILHLQAIGQLFIIMRMARG</sequence>
<proteinExistence type="predicted"/>
<accession>A0A0C9TVA1</accession>
<name>A0A0C9TVA1_SPHS4</name>
<dbReference type="OrthoDB" id="2905268at2759"/>
<dbReference type="AlphaFoldDB" id="A0A0C9TVA1"/>
<keyword evidence="3" id="KW-1185">Reference proteome</keyword>
<feature type="transmembrane region" description="Helical" evidence="1">
    <location>
        <begin position="90"/>
        <end position="110"/>
    </location>
</feature>
<keyword evidence="1" id="KW-1133">Transmembrane helix</keyword>
<dbReference type="EMBL" id="KN837201">
    <property type="protein sequence ID" value="KIJ34293.1"/>
    <property type="molecule type" value="Genomic_DNA"/>
</dbReference>
<feature type="transmembrane region" description="Helical" evidence="1">
    <location>
        <begin position="167"/>
        <end position="187"/>
    </location>
</feature>
<reference evidence="2 3" key="1">
    <citation type="submission" date="2014-06" db="EMBL/GenBank/DDBJ databases">
        <title>Evolutionary Origins and Diversification of the Mycorrhizal Mutualists.</title>
        <authorList>
            <consortium name="DOE Joint Genome Institute"/>
            <consortium name="Mycorrhizal Genomics Consortium"/>
            <person name="Kohler A."/>
            <person name="Kuo A."/>
            <person name="Nagy L.G."/>
            <person name="Floudas D."/>
            <person name="Copeland A."/>
            <person name="Barry K.W."/>
            <person name="Cichocki N."/>
            <person name="Veneault-Fourrey C."/>
            <person name="LaButti K."/>
            <person name="Lindquist E.A."/>
            <person name="Lipzen A."/>
            <person name="Lundell T."/>
            <person name="Morin E."/>
            <person name="Murat C."/>
            <person name="Riley R."/>
            <person name="Ohm R."/>
            <person name="Sun H."/>
            <person name="Tunlid A."/>
            <person name="Henrissat B."/>
            <person name="Grigoriev I.V."/>
            <person name="Hibbett D.S."/>
            <person name="Martin F."/>
        </authorList>
    </citation>
    <scope>NUCLEOTIDE SEQUENCE [LARGE SCALE GENOMIC DNA]</scope>
    <source>
        <strain evidence="2 3">SS14</strain>
    </source>
</reference>
<evidence type="ECO:0000256" key="1">
    <source>
        <dbReference type="SAM" id="Phobius"/>
    </source>
</evidence>
<keyword evidence="1" id="KW-0472">Membrane</keyword>
<dbReference type="Proteomes" id="UP000054279">
    <property type="component" value="Unassembled WGS sequence"/>
</dbReference>
<organism evidence="2 3">
    <name type="scientific">Sphaerobolus stellatus (strain SS14)</name>
    <dbReference type="NCBI Taxonomy" id="990650"/>
    <lineage>
        <taxon>Eukaryota</taxon>
        <taxon>Fungi</taxon>
        <taxon>Dikarya</taxon>
        <taxon>Basidiomycota</taxon>
        <taxon>Agaricomycotina</taxon>
        <taxon>Agaricomycetes</taxon>
        <taxon>Phallomycetidae</taxon>
        <taxon>Geastrales</taxon>
        <taxon>Sphaerobolaceae</taxon>
        <taxon>Sphaerobolus</taxon>
    </lineage>
</organism>
<dbReference type="HOGENOM" id="CLU_044614_0_0_1"/>
<feature type="non-terminal residue" evidence="2">
    <location>
        <position position="189"/>
    </location>
</feature>
<evidence type="ECO:0008006" key="4">
    <source>
        <dbReference type="Google" id="ProtNLM"/>
    </source>
</evidence>
<gene>
    <name evidence="2" type="ORF">M422DRAFT_90239</name>
</gene>
<keyword evidence="1" id="KW-0812">Transmembrane</keyword>